<evidence type="ECO:0000313" key="1">
    <source>
        <dbReference type="EMBL" id="GMF31107.1"/>
    </source>
</evidence>
<dbReference type="EMBL" id="BSXT01000617">
    <property type="protein sequence ID" value="GMF31107.1"/>
    <property type="molecule type" value="Genomic_DNA"/>
</dbReference>
<name>A0A9W6UES7_9STRA</name>
<dbReference type="Proteomes" id="UP001165121">
    <property type="component" value="Unassembled WGS sequence"/>
</dbReference>
<comment type="caution">
    <text evidence="1">The sequence shown here is derived from an EMBL/GenBank/DDBJ whole genome shotgun (WGS) entry which is preliminary data.</text>
</comment>
<keyword evidence="2" id="KW-1185">Reference proteome</keyword>
<evidence type="ECO:0000313" key="2">
    <source>
        <dbReference type="Proteomes" id="UP001165121"/>
    </source>
</evidence>
<dbReference type="AlphaFoldDB" id="A0A9W6UES7"/>
<sequence length="111" mass="12719">MVVMCGTPMVWRSPFQKTITLSSAEAEYMELGECVKEVLWMRLLLKDLGSEQTDGVLVYEDNQGAVALAKNVGYYLRTKHIDIRYHFIREKVAIGEVNLSMWNQTPSSQIF</sequence>
<organism evidence="1 2">
    <name type="scientific">Phytophthora fragariaefolia</name>
    <dbReference type="NCBI Taxonomy" id="1490495"/>
    <lineage>
        <taxon>Eukaryota</taxon>
        <taxon>Sar</taxon>
        <taxon>Stramenopiles</taxon>
        <taxon>Oomycota</taxon>
        <taxon>Peronosporomycetes</taxon>
        <taxon>Peronosporales</taxon>
        <taxon>Peronosporaceae</taxon>
        <taxon>Phytophthora</taxon>
    </lineage>
</organism>
<accession>A0A9W6UES7</accession>
<dbReference type="PANTHER" id="PTHR11439:SF440">
    <property type="entry name" value="INTEGRASE CATALYTIC DOMAIN-CONTAINING PROTEIN"/>
    <property type="match status" value="1"/>
</dbReference>
<proteinExistence type="predicted"/>
<reference evidence="1" key="1">
    <citation type="submission" date="2023-04" db="EMBL/GenBank/DDBJ databases">
        <title>Phytophthora fragariaefolia NBRC 109709.</title>
        <authorList>
            <person name="Ichikawa N."/>
            <person name="Sato H."/>
            <person name="Tonouchi N."/>
        </authorList>
    </citation>
    <scope>NUCLEOTIDE SEQUENCE</scope>
    <source>
        <strain evidence="1">NBRC 109709</strain>
    </source>
</reference>
<gene>
    <name evidence="1" type="ORF">Pfra01_000704300</name>
</gene>
<protein>
    <submittedName>
        <fullName evidence="1">Unnamed protein product</fullName>
    </submittedName>
</protein>
<dbReference type="CDD" id="cd09272">
    <property type="entry name" value="RNase_HI_RT_Ty1"/>
    <property type="match status" value="1"/>
</dbReference>
<dbReference type="OrthoDB" id="430476at2759"/>
<dbReference type="PANTHER" id="PTHR11439">
    <property type="entry name" value="GAG-POL-RELATED RETROTRANSPOSON"/>
    <property type="match status" value="1"/>
</dbReference>